<evidence type="ECO:0000256" key="1">
    <source>
        <dbReference type="SAM" id="MobiDB-lite"/>
    </source>
</evidence>
<comment type="caution">
    <text evidence="2">The sequence shown here is derived from an EMBL/GenBank/DDBJ whole genome shotgun (WGS) entry which is preliminary data.</text>
</comment>
<organism evidence="2 3">
    <name type="scientific">Saccharopolyspora spinosa</name>
    <dbReference type="NCBI Taxonomy" id="60894"/>
    <lineage>
        <taxon>Bacteria</taxon>
        <taxon>Bacillati</taxon>
        <taxon>Actinomycetota</taxon>
        <taxon>Actinomycetes</taxon>
        <taxon>Pseudonocardiales</taxon>
        <taxon>Pseudonocardiaceae</taxon>
        <taxon>Saccharopolyspora</taxon>
    </lineage>
</organism>
<evidence type="ECO:0000313" key="3">
    <source>
        <dbReference type="Proteomes" id="UP000233786"/>
    </source>
</evidence>
<sequence length="39" mass="4291">MPITGTLNRPTEEDQSATDDHIPSPDAANDEPHLIRGYD</sequence>
<protein>
    <submittedName>
        <fullName evidence="2">Uncharacterized protein</fullName>
    </submittedName>
</protein>
<gene>
    <name evidence="2" type="ORF">A8926_2201</name>
</gene>
<proteinExistence type="predicted"/>
<name>A0A2N3XV98_SACSN</name>
<accession>A0A2N3XV98</accession>
<keyword evidence="3" id="KW-1185">Reference proteome</keyword>
<reference evidence="2" key="1">
    <citation type="submission" date="2017-12" db="EMBL/GenBank/DDBJ databases">
        <title>Sequencing the genomes of 1000 Actinobacteria strains.</title>
        <authorList>
            <person name="Klenk H.-P."/>
        </authorList>
    </citation>
    <scope>NUCLEOTIDE SEQUENCE [LARGE SCALE GENOMIC DNA]</scope>
    <source>
        <strain evidence="2">DSM 44228</strain>
    </source>
</reference>
<dbReference type="STRING" id="994479.GCA_000194155_01876"/>
<feature type="compositionally biased region" description="Basic and acidic residues" evidence="1">
    <location>
        <begin position="30"/>
        <end position="39"/>
    </location>
</feature>
<evidence type="ECO:0000313" key="2">
    <source>
        <dbReference type="EMBL" id="PKW14575.1"/>
    </source>
</evidence>
<dbReference type="AlphaFoldDB" id="A0A2N3XV98"/>
<feature type="region of interest" description="Disordered" evidence="1">
    <location>
        <begin position="1"/>
        <end position="39"/>
    </location>
</feature>
<dbReference type="Proteomes" id="UP000233786">
    <property type="component" value="Unassembled WGS sequence"/>
</dbReference>
<dbReference type="EMBL" id="PJNB01000001">
    <property type="protein sequence ID" value="PKW14575.1"/>
    <property type="molecule type" value="Genomic_DNA"/>
</dbReference>